<dbReference type="SUPFAM" id="SSF48452">
    <property type="entry name" value="TPR-like"/>
    <property type="match status" value="1"/>
</dbReference>
<dbReference type="OrthoDB" id="9778366at2"/>
<evidence type="ECO:0000256" key="4">
    <source>
        <dbReference type="ARBA" id="ARBA00022777"/>
    </source>
</evidence>
<reference evidence="7 8" key="1">
    <citation type="submission" date="2019-09" db="EMBL/GenBank/DDBJ databases">
        <title>Distinct polysaccharide growth profiles of human intestinal Prevotella copri isolates.</title>
        <authorList>
            <person name="Fehlner-Peach H."/>
            <person name="Magnabosco C."/>
            <person name="Raghavan V."/>
            <person name="Scher J.U."/>
            <person name="Tett A."/>
            <person name="Cox L.M."/>
            <person name="Gottsegen C."/>
            <person name="Watters A."/>
            <person name="Wiltshire- Gordon J.D."/>
            <person name="Segata N."/>
            <person name="Bonneau R."/>
            <person name="Littman D.R."/>
        </authorList>
    </citation>
    <scope>NUCLEOTIDE SEQUENCE [LARGE SCALE GENOMIC DNA]</scope>
    <source>
        <strain evidence="8">iAQ1173</strain>
    </source>
</reference>
<keyword evidence="6" id="KW-0472">Membrane</keyword>
<evidence type="ECO:0000313" key="7">
    <source>
        <dbReference type="EMBL" id="MQP11089.1"/>
    </source>
</evidence>
<dbReference type="Proteomes" id="UP000384372">
    <property type="component" value="Unassembled WGS sequence"/>
</dbReference>
<protein>
    <recommendedName>
        <fullName evidence="2">histidine kinase</fullName>
        <ecNumber evidence="2">2.7.13.3</ecNumber>
    </recommendedName>
</protein>
<dbReference type="InterPro" id="IPR011990">
    <property type="entry name" value="TPR-like_helical_dom_sf"/>
</dbReference>
<comment type="catalytic activity">
    <reaction evidence="1">
        <text>ATP + protein L-histidine = ADP + protein N-phospho-L-histidine.</text>
        <dbReference type="EC" id="2.7.13.3"/>
    </reaction>
</comment>
<dbReference type="Gene3D" id="1.25.40.10">
    <property type="entry name" value="Tetratricopeptide repeat domain"/>
    <property type="match status" value="2"/>
</dbReference>
<evidence type="ECO:0000256" key="6">
    <source>
        <dbReference type="SAM" id="Phobius"/>
    </source>
</evidence>
<dbReference type="InterPro" id="IPR050482">
    <property type="entry name" value="Sensor_HK_TwoCompSys"/>
</dbReference>
<dbReference type="SUPFAM" id="SSF55874">
    <property type="entry name" value="ATPase domain of HSP90 chaperone/DNA topoisomerase II/histidine kinase"/>
    <property type="match status" value="1"/>
</dbReference>
<evidence type="ECO:0000256" key="3">
    <source>
        <dbReference type="ARBA" id="ARBA00022679"/>
    </source>
</evidence>
<dbReference type="RefSeq" id="WP_158462895.1">
    <property type="nucleotide sequence ID" value="NZ_VZAD01000034.1"/>
</dbReference>
<keyword evidence="8" id="KW-1185">Reference proteome</keyword>
<keyword evidence="4" id="KW-0418">Kinase</keyword>
<sequence>MQRKLTIMTSKHPSSLLAWLFVMLPILAFFSACSNHKAGDEQKAYALFLEAINHNAAGDKKLAITLIDSALQMNAADTTRSWLTCEKTTALVDLGKLKEATAIGKNGILFAEKIKDEEGMMGMCGSLGICYRRLGDLDSSLFYYKKGLETAIESQNTEYEIYLNNCISVLFNEQKRYREAIEYSDKAENKAIATNDTIERLSAHANKGAIFMRQGLYRKSIDFLTPLWGMVKEANYNVLTLKYLSPLLKSYLALGKTDSVMHYMAYADEACRNLGPTSNGILGILEIKAQMLGKQKRYAEQSILLDSISRFNNVNMAMPQDKLFATQAECLYNLGKTHEAYSTMKAAYQKADSLKLSDIDKQLSEFNVKYKTLEKEVQIEKMNHEQSLLYIRILCLTIAIIILLIAILIILYRRKLEKQRAELTEKTSYINGVETERKRLAKELHDGVCNDILAVNIMMQTDKEAAERLLKNVGNDVRRLSHELIPPRFDNASLSELVCTYCQSMSAENGTIVKPFVSRSFEKLNLPSRTALEVYRIVQESVSNAIKYGYSKMITVTLDASNNQASLCIANDISREHPITQGKMGIGKDTLKMRTEALKAVLTISEQDEEYKVEVRFPL</sequence>
<dbReference type="PROSITE" id="PS51257">
    <property type="entry name" value="PROKAR_LIPOPROTEIN"/>
    <property type="match status" value="1"/>
</dbReference>
<keyword evidence="3" id="KW-0808">Transferase</keyword>
<keyword evidence="6" id="KW-1133">Transmembrane helix</keyword>
<proteinExistence type="predicted"/>
<dbReference type="InterPro" id="IPR036890">
    <property type="entry name" value="HATPase_C_sf"/>
</dbReference>
<keyword evidence="6" id="KW-0812">Transmembrane</keyword>
<feature type="transmembrane region" description="Helical" evidence="6">
    <location>
        <begin position="389"/>
        <end position="412"/>
    </location>
</feature>
<evidence type="ECO:0000256" key="2">
    <source>
        <dbReference type="ARBA" id="ARBA00012438"/>
    </source>
</evidence>
<dbReference type="PANTHER" id="PTHR24421">
    <property type="entry name" value="NITRATE/NITRITE SENSOR PROTEIN NARX-RELATED"/>
    <property type="match status" value="1"/>
</dbReference>
<dbReference type="GO" id="GO:0004673">
    <property type="term" value="F:protein histidine kinase activity"/>
    <property type="evidence" value="ECO:0007669"/>
    <property type="project" value="UniProtKB-EC"/>
</dbReference>
<keyword evidence="5" id="KW-0902">Two-component regulatory system</keyword>
<dbReference type="EMBL" id="VZAD01000034">
    <property type="protein sequence ID" value="MQP11089.1"/>
    <property type="molecule type" value="Genomic_DNA"/>
</dbReference>
<dbReference type="Gene3D" id="3.30.565.10">
    <property type="entry name" value="Histidine kinase-like ATPase, C-terminal domain"/>
    <property type="match status" value="1"/>
</dbReference>
<organism evidence="7 8">
    <name type="scientific">Segatella copri</name>
    <dbReference type="NCBI Taxonomy" id="165179"/>
    <lineage>
        <taxon>Bacteria</taxon>
        <taxon>Pseudomonadati</taxon>
        <taxon>Bacteroidota</taxon>
        <taxon>Bacteroidia</taxon>
        <taxon>Bacteroidales</taxon>
        <taxon>Prevotellaceae</taxon>
        <taxon>Segatella</taxon>
    </lineage>
</organism>
<comment type="caution">
    <text evidence="7">The sequence shown here is derived from an EMBL/GenBank/DDBJ whole genome shotgun (WGS) entry which is preliminary data.</text>
</comment>
<dbReference type="Gene3D" id="1.20.5.1930">
    <property type="match status" value="1"/>
</dbReference>
<evidence type="ECO:0000313" key="8">
    <source>
        <dbReference type="Proteomes" id="UP000384372"/>
    </source>
</evidence>
<dbReference type="PANTHER" id="PTHR24421:SF10">
    <property type="entry name" value="NITRATE_NITRITE SENSOR PROTEIN NARQ"/>
    <property type="match status" value="1"/>
</dbReference>
<gene>
    <name evidence="7" type="ORF">F7D20_03730</name>
</gene>
<evidence type="ECO:0000256" key="5">
    <source>
        <dbReference type="ARBA" id="ARBA00023012"/>
    </source>
</evidence>
<accession>A0A6A7W9C6</accession>
<name>A0A6A7W9C6_9BACT</name>
<dbReference type="EC" id="2.7.13.3" evidence="2"/>
<dbReference type="GO" id="GO:0000160">
    <property type="term" value="P:phosphorelay signal transduction system"/>
    <property type="evidence" value="ECO:0007669"/>
    <property type="project" value="UniProtKB-KW"/>
</dbReference>
<evidence type="ECO:0000256" key="1">
    <source>
        <dbReference type="ARBA" id="ARBA00000085"/>
    </source>
</evidence>
<dbReference type="AlphaFoldDB" id="A0A6A7W9C6"/>